<keyword evidence="2" id="KW-1185">Reference proteome</keyword>
<sequence length="115" mass="12651">MMAAKPAPRSVNYTEAAAKLKLTVAAATSDFWFCRKIRDTLHHVLIVALKFENHADVSKRCANCGEEHTGAICRARKDGGPPKCINCIKAGCEDKEHLALNAGSEQNEMLWLGQR</sequence>
<evidence type="ECO:0000313" key="1">
    <source>
        <dbReference type="EMBL" id="GBO99204.1"/>
    </source>
</evidence>
<dbReference type="EMBL" id="BGZK01000002">
    <property type="protein sequence ID" value="GBO99204.1"/>
    <property type="molecule type" value="Genomic_DNA"/>
</dbReference>
<comment type="caution">
    <text evidence="1">The sequence shown here is derived from an EMBL/GenBank/DDBJ whole genome shotgun (WGS) entry which is preliminary data.</text>
</comment>
<proteinExistence type="predicted"/>
<organism evidence="1 2">
    <name type="scientific">Eumeta variegata</name>
    <name type="common">Bagworm moth</name>
    <name type="synonym">Eumeta japonica</name>
    <dbReference type="NCBI Taxonomy" id="151549"/>
    <lineage>
        <taxon>Eukaryota</taxon>
        <taxon>Metazoa</taxon>
        <taxon>Ecdysozoa</taxon>
        <taxon>Arthropoda</taxon>
        <taxon>Hexapoda</taxon>
        <taxon>Insecta</taxon>
        <taxon>Pterygota</taxon>
        <taxon>Neoptera</taxon>
        <taxon>Endopterygota</taxon>
        <taxon>Lepidoptera</taxon>
        <taxon>Glossata</taxon>
        <taxon>Ditrysia</taxon>
        <taxon>Tineoidea</taxon>
        <taxon>Psychidae</taxon>
        <taxon>Oiketicinae</taxon>
        <taxon>Eumeta</taxon>
    </lineage>
</organism>
<dbReference type="AlphaFoldDB" id="A0A4C1SAS3"/>
<gene>
    <name evidence="1" type="ORF">EVAR_499_1</name>
</gene>
<evidence type="ECO:0000313" key="2">
    <source>
        <dbReference type="Proteomes" id="UP000299102"/>
    </source>
</evidence>
<dbReference type="Proteomes" id="UP000299102">
    <property type="component" value="Unassembled WGS sequence"/>
</dbReference>
<name>A0A4C1SAS3_EUMVA</name>
<accession>A0A4C1SAS3</accession>
<protein>
    <submittedName>
        <fullName evidence="1">Uncharacterized protein</fullName>
    </submittedName>
</protein>
<dbReference type="OrthoDB" id="10022108at2759"/>
<reference evidence="1 2" key="1">
    <citation type="journal article" date="2019" name="Commun. Biol.">
        <title>The bagworm genome reveals a unique fibroin gene that provides high tensile strength.</title>
        <authorList>
            <person name="Kono N."/>
            <person name="Nakamura H."/>
            <person name="Ohtoshi R."/>
            <person name="Tomita M."/>
            <person name="Numata K."/>
            <person name="Arakawa K."/>
        </authorList>
    </citation>
    <scope>NUCLEOTIDE SEQUENCE [LARGE SCALE GENOMIC DNA]</scope>
</reference>